<reference evidence="2 3" key="3">
    <citation type="journal article" date="2012" name="Int. J. Syst. Evol. Microbiol.">
        <title>Vibrio caribbeanicus sp. nov., isolated from the marine sponge Scleritoderma cyanea.</title>
        <authorList>
            <person name="Hoffmann M."/>
            <person name="Monday S.R."/>
            <person name="Allard M.W."/>
            <person name="Strain E.A."/>
            <person name="Whittaker P."/>
            <person name="Naum M."/>
            <person name="McCarthy P.J."/>
            <person name="Lopez J.V."/>
            <person name="Fischer M."/>
            <person name="Brown E.W."/>
        </authorList>
    </citation>
    <scope>NUCLEOTIDE SEQUENCE [LARGE SCALE GENOMIC DNA]</scope>
    <source>
        <strain evidence="2">CIP 102891</strain>
        <strain evidence="3">CIP 102891 / ATCC 33934</strain>
    </source>
</reference>
<reference evidence="1 4" key="1">
    <citation type="submission" date="2009-10" db="EMBL/GenBank/DDBJ databases">
        <authorList>
            <consortium name="Los Alamos National Laboratory (LANL)"/>
            <consortium name="National Microbial Pathogen Data Resource (NMPDR)"/>
            <person name="Munk A.C."/>
            <person name="Chertkov O."/>
            <person name="Tapia R."/>
            <person name="Green L."/>
            <person name="Rogers Y."/>
            <person name="Detter J.C."/>
            <person name="Bruce D."/>
            <person name="Brettin T.S."/>
            <person name="Colwell R.R."/>
            <person name="Huq A."/>
            <person name="Grim C.J."/>
            <person name="Hasan N.A."/>
            <person name="Bartels D."/>
            <person name="Vonstein V."/>
        </authorList>
    </citation>
    <scope>NUCLEOTIDE SEQUENCE [LARGE SCALE GENOMIC DNA]</scope>
    <source>
        <strain evidence="1 4">CIP 102891</strain>
    </source>
</reference>
<dbReference type="EMBL" id="ACZV01000004">
    <property type="protein sequence ID" value="EEX94376.1"/>
    <property type="molecule type" value="Genomic_DNA"/>
</dbReference>
<name>C9QEA3_VIBOR</name>
<reference evidence="2" key="2">
    <citation type="submission" date="2011-08" db="EMBL/GenBank/DDBJ databases">
        <authorList>
            <person name="Hoffman M."/>
            <person name="Strain E.A."/>
            <person name="Brown E."/>
            <person name="Allard M.W."/>
        </authorList>
    </citation>
    <scope>NUCLEOTIDE SEQUENCE</scope>
    <source>
        <strain evidence="2">CIP 102891</strain>
    </source>
</reference>
<evidence type="ECO:0000313" key="2">
    <source>
        <dbReference type="EMBL" id="EGU54078.1"/>
    </source>
</evidence>
<comment type="caution">
    <text evidence="2">The sequence shown here is derived from an EMBL/GenBank/DDBJ whole genome shotgun (WGS) entry which is preliminary data.</text>
</comment>
<dbReference type="RefSeq" id="WP_004412263.1">
    <property type="nucleotide sequence ID" value="NZ_ACZV01000004.1"/>
</dbReference>
<evidence type="ECO:0000313" key="4">
    <source>
        <dbReference type="Proteomes" id="UP000003515"/>
    </source>
</evidence>
<sequence>MNNPIAKVAIKRAILSTINSLYALAMESADVISIRIEYSSKMKLMNIVVFSDTTTHHAHNLVLLDNEKALDDLLAVEDLIIERVAQLRDELEVVA</sequence>
<dbReference type="Proteomes" id="UP000003515">
    <property type="component" value="Unassembled WGS sequence"/>
</dbReference>
<dbReference type="Proteomes" id="UP000002817">
    <property type="component" value="Unassembled WGS sequence"/>
</dbReference>
<dbReference type="PATRIC" id="fig|675816.5.peg.159"/>
<dbReference type="OrthoDB" id="5881726at2"/>
<proteinExistence type="predicted"/>
<keyword evidence="4" id="KW-1185">Reference proteome</keyword>
<evidence type="ECO:0000313" key="1">
    <source>
        <dbReference type="EMBL" id="EEX94376.1"/>
    </source>
</evidence>
<gene>
    <name evidence="1" type="ORF">VIA_001534</name>
    <name evidence="2" type="ORF">VIOR3934_19665</name>
</gene>
<dbReference type="eggNOG" id="ENOG5031PMV">
    <property type="taxonomic scope" value="Bacteria"/>
</dbReference>
<evidence type="ECO:0000313" key="3">
    <source>
        <dbReference type="Proteomes" id="UP000002817"/>
    </source>
</evidence>
<accession>C9QEA3</accession>
<dbReference type="AlphaFoldDB" id="C9QEA3"/>
<dbReference type="STRING" id="675816.VIA_001534"/>
<organism evidence="2 3">
    <name type="scientific">Vibrio orientalis CIP 102891 = ATCC 33934</name>
    <dbReference type="NCBI Taxonomy" id="675816"/>
    <lineage>
        <taxon>Bacteria</taxon>
        <taxon>Pseudomonadati</taxon>
        <taxon>Pseudomonadota</taxon>
        <taxon>Gammaproteobacteria</taxon>
        <taxon>Vibrionales</taxon>
        <taxon>Vibrionaceae</taxon>
        <taxon>Vibrio</taxon>
        <taxon>Vibrio oreintalis group</taxon>
    </lineage>
</organism>
<dbReference type="EMBL" id="AFWH01000001">
    <property type="protein sequence ID" value="EGU54078.1"/>
    <property type="molecule type" value="Genomic_DNA"/>
</dbReference>
<protein>
    <submittedName>
        <fullName evidence="2">Uncharacterized protein</fullName>
    </submittedName>
</protein>